<sequence>MNIKPPHQAFSANPKTTDISPQGRGRGRGRGRGGSLTGTVQEAVGKITPPPCHSPESDMTCASASARRVTPTGTDKLNPSADSVHREVRRRLDNGYKFIKQQKWNEAVKEFKAIKGANPQQEIQKISGHARALNKLGQFKAALNLLDQLPDSDDKSIDNRSIMVSKATAFEGLKRYEEAEVQLLALFEQEGGINKRDIKPCNKHDTNLALVRLWELMGKYDKAEALLLATFSQESGDYEKGIPCNNHYTNLALARFLQITRRYDEAEALLLATFSQESGDYRKGILCKYHDTNLALARLLQITRRYDEAEVLLLATFSQESGDYDKGIPCKNHDTNLALARLWELMGRYDEAEALLLATFRQESGDLKKGKPCNNHQTNLALVYLWELMDKYDEAEALLLATFRQESGDLKKGKPCNNHDTNLALVRLWELMDRPDEAKALLLATFRQESGDLKKGKPCNNHDTNLVLAYNWAREGKLVRARNLITKDLDTKFLTKDQKNSCKLALAISYTGTEEFNAHIENVTLSVDKEHAQSIHNLCFFMKWGLGESQKEGGSPYLKEALTHVENALSCIVSNEKKAQLLSQKAHVIRFLEPGKKQWKELFEEAARLDPSRNLKDKMEPWRQNENKLLTKLGIK</sequence>
<dbReference type="Gene3D" id="1.25.40.10">
    <property type="entry name" value="Tetratricopeptide repeat domain"/>
    <property type="match status" value="2"/>
</dbReference>
<evidence type="ECO:0000313" key="3">
    <source>
        <dbReference type="Proteomes" id="UP001163255"/>
    </source>
</evidence>
<gene>
    <name evidence="2" type="ORF">NX720_21090</name>
</gene>
<keyword evidence="3" id="KW-1185">Reference proteome</keyword>
<evidence type="ECO:0000256" key="1">
    <source>
        <dbReference type="SAM" id="MobiDB-lite"/>
    </source>
</evidence>
<proteinExistence type="predicted"/>
<name>A0ABY6GRE4_9GAMM</name>
<organism evidence="2 3">
    <name type="scientific">Endozoicomonas euniceicola</name>
    <dbReference type="NCBI Taxonomy" id="1234143"/>
    <lineage>
        <taxon>Bacteria</taxon>
        <taxon>Pseudomonadati</taxon>
        <taxon>Pseudomonadota</taxon>
        <taxon>Gammaproteobacteria</taxon>
        <taxon>Oceanospirillales</taxon>
        <taxon>Endozoicomonadaceae</taxon>
        <taxon>Endozoicomonas</taxon>
    </lineage>
</organism>
<dbReference type="Proteomes" id="UP001163255">
    <property type="component" value="Chromosome"/>
</dbReference>
<protein>
    <recommendedName>
        <fullName evidence="4">Tetratricopeptide repeat protein</fullName>
    </recommendedName>
</protein>
<evidence type="ECO:0000313" key="2">
    <source>
        <dbReference type="EMBL" id="UYM15322.1"/>
    </source>
</evidence>
<dbReference type="EMBL" id="CP103300">
    <property type="protein sequence ID" value="UYM15322.1"/>
    <property type="molecule type" value="Genomic_DNA"/>
</dbReference>
<feature type="region of interest" description="Disordered" evidence="1">
    <location>
        <begin position="1"/>
        <end position="59"/>
    </location>
</feature>
<accession>A0ABY6GRE4</accession>
<dbReference type="InterPro" id="IPR011990">
    <property type="entry name" value="TPR-like_helical_dom_sf"/>
</dbReference>
<reference evidence="2" key="1">
    <citation type="submission" date="2022-10" db="EMBL/GenBank/DDBJ databases">
        <title>Completed Genome Sequence of two octocoral isolated bacterium, Endozoicomonas euniceicola EF212T and Endozoicomonas gorgoniicola PS125T.</title>
        <authorList>
            <person name="Chiou Y.-J."/>
            <person name="Chen Y.-H."/>
        </authorList>
    </citation>
    <scope>NUCLEOTIDE SEQUENCE</scope>
    <source>
        <strain evidence="2">EF212</strain>
    </source>
</reference>
<evidence type="ECO:0008006" key="4">
    <source>
        <dbReference type="Google" id="ProtNLM"/>
    </source>
</evidence>
<feature type="compositionally biased region" description="Polar residues" evidence="1">
    <location>
        <begin position="10"/>
        <end position="20"/>
    </location>
</feature>
<dbReference type="RefSeq" id="WP_262597269.1">
    <property type="nucleotide sequence ID" value="NZ_CP103300.1"/>
</dbReference>
<dbReference type="SUPFAM" id="SSF48452">
    <property type="entry name" value="TPR-like"/>
    <property type="match status" value="1"/>
</dbReference>